<comment type="cofactor">
    <cofactor evidence="1">
        <name>Zn(2+)</name>
        <dbReference type="ChEBI" id="CHEBI:29105"/>
    </cofactor>
</comment>
<accession>A0A501PLE0</accession>
<keyword evidence="8" id="KW-1185">Reference proteome</keyword>
<evidence type="ECO:0000256" key="1">
    <source>
        <dbReference type="ARBA" id="ARBA00001947"/>
    </source>
</evidence>
<evidence type="ECO:0000256" key="2">
    <source>
        <dbReference type="ARBA" id="ARBA00005947"/>
    </source>
</evidence>
<dbReference type="GO" id="GO:0046872">
    <property type="term" value="F:metal ion binding"/>
    <property type="evidence" value="ECO:0007669"/>
    <property type="project" value="UniProtKB-KW"/>
</dbReference>
<dbReference type="InterPro" id="IPR037138">
    <property type="entry name" value="His_deacetylse_dom_sf"/>
</dbReference>
<evidence type="ECO:0000313" key="8">
    <source>
        <dbReference type="Proteomes" id="UP000319148"/>
    </source>
</evidence>
<dbReference type="Proteomes" id="UP000319148">
    <property type="component" value="Unassembled WGS sequence"/>
</dbReference>
<dbReference type="EMBL" id="VFIY01000006">
    <property type="protein sequence ID" value="TPD60754.1"/>
    <property type="molecule type" value="Genomic_DNA"/>
</dbReference>
<dbReference type="InterPro" id="IPR023801">
    <property type="entry name" value="His_deacetylse_dom"/>
</dbReference>
<comment type="similarity">
    <text evidence="2">Belongs to the histone deacetylase family.</text>
</comment>
<evidence type="ECO:0000256" key="4">
    <source>
        <dbReference type="ARBA" id="ARBA00022801"/>
    </source>
</evidence>
<feature type="domain" description="Histone deacetylase" evidence="6">
    <location>
        <begin position="27"/>
        <end position="335"/>
    </location>
</feature>
<dbReference type="Gene3D" id="3.40.800.20">
    <property type="entry name" value="Histone deacetylase domain"/>
    <property type="match status" value="1"/>
</dbReference>
<name>A0A501PLE0_9PROT</name>
<keyword evidence="3" id="KW-0479">Metal-binding</keyword>
<gene>
    <name evidence="7" type="ORF">FIV46_08505</name>
</gene>
<dbReference type="PANTHER" id="PTHR10625:SF17">
    <property type="entry name" value="HISTONE DEACETYLASE 8"/>
    <property type="match status" value="1"/>
</dbReference>
<reference evidence="8" key="1">
    <citation type="submission" date="2019-06" db="EMBL/GenBank/DDBJ databases">
        <title>The complete genome of Emcibacter congregatus ZYLT.</title>
        <authorList>
            <person name="Zhao Z."/>
        </authorList>
    </citation>
    <scope>NUCLEOTIDE SEQUENCE [LARGE SCALE GENOMIC DNA]</scope>
    <source>
        <strain evidence="8">MCCC 1A06723</strain>
    </source>
</reference>
<dbReference type="CDD" id="cd10001">
    <property type="entry name" value="HDAC_classII_APAH"/>
    <property type="match status" value="1"/>
</dbReference>
<evidence type="ECO:0000313" key="7">
    <source>
        <dbReference type="EMBL" id="TPD60754.1"/>
    </source>
</evidence>
<dbReference type="GO" id="GO:0040029">
    <property type="term" value="P:epigenetic regulation of gene expression"/>
    <property type="evidence" value="ECO:0007669"/>
    <property type="project" value="TreeGrafter"/>
</dbReference>
<protein>
    <submittedName>
        <fullName evidence="7">Histone deacetylase family protein</fullName>
    </submittedName>
</protein>
<dbReference type="AlphaFoldDB" id="A0A501PLE0"/>
<dbReference type="PANTHER" id="PTHR10625">
    <property type="entry name" value="HISTONE DEACETYLASE HDAC1-RELATED"/>
    <property type="match status" value="1"/>
</dbReference>
<dbReference type="GO" id="GO:0016787">
    <property type="term" value="F:hydrolase activity"/>
    <property type="evidence" value="ECO:0007669"/>
    <property type="project" value="UniProtKB-KW"/>
</dbReference>
<organism evidence="7 8">
    <name type="scientific">Emcibacter nanhaiensis</name>
    <dbReference type="NCBI Taxonomy" id="1505037"/>
    <lineage>
        <taxon>Bacteria</taxon>
        <taxon>Pseudomonadati</taxon>
        <taxon>Pseudomonadota</taxon>
        <taxon>Alphaproteobacteria</taxon>
        <taxon>Emcibacterales</taxon>
        <taxon>Emcibacteraceae</taxon>
        <taxon>Emcibacter</taxon>
    </lineage>
</organism>
<dbReference type="PRINTS" id="PR01270">
    <property type="entry name" value="HDASUPER"/>
</dbReference>
<evidence type="ECO:0000256" key="5">
    <source>
        <dbReference type="ARBA" id="ARBA00022833"/>
    </source>
</evidence>
<evidence type="ECO:0000259" key="6">
    <source>
        <dbReference type="Pfam" id="PF00850"/>
    </source>
</evidence>
<dbReference type="InterPro" id="IPR000286">
    <property type="entry name" value="HDACs"/>
</dbReference>
<evidence type="ECO:0000256" key="3">
    <source>
        <dbReference type="ARBA" id="ARBA00022723"/>
    </source>
</evidence>
<dbReference type="Pfam" id="PF00850">
    <property type="entry name" value="Hist_deacetyl"/>
    <property type="match status" value="1"/>
</dbReference>
<dbReference type="InterPro" id="IPR023696">
    <property type="entry name" value="Ureohydrolase_dom_sf"/>
</dbReference>
<comment type="caution">
    <text evidence="7">The sequence shown here is derived from an EMBL/GenBank/DDBJ whole genome shotgun (WGS) entry which is preliminary data.</text>
</comment>
<dbReference type="GO" id="GO:0004407">
    <property type="term" value="F:histone deacetylase activity"/>
    <property type="evidence" value="ECO:0007669"/>
    <property type="project" value="TreeGrafter"/>
</dbReference>
<dbReference type="SUPFAM" id="SSF52768">
    <property type="entry name" value="Arginase/deacetylase"/>
    <property type="match status" value="1"/>
</dbReference>
<keyword evidence="5" id="KW-0862">Zinc</keyword>
<dbReference type="OrthoDB" id="9808367at2"/>
<proteinExistence type="inferred from homology"/>
<sequence length="343" mass="37168">MKCVFSAPQHKHYPESFLVNGVREKNPEMPGRIDKLLEGADDLGLEMVTPKDYGLGPIARIHTPEYLDFLQNAYKRWQRIPGAAAEITPNIHPTNRDGAYPASVVAQAGYHMADASAPITGDTWESALHSAWSAIHASELLLAGEKSAYALCRPPGHHAGADLAGGFCYLNNTAIAAQNLRRKYSSVAILDVDLHHGNGTQDIFYRRNDVLTVSLHADPIRFYPFFWGHASERGEGPGLGYNLNFPLPRGTRDDDYLAALDKALDRLAAFAPEAVVIALGLDAFESDPFAGLGVSTEGFGKIGRAIAERLPGPTVIIQEGGYLCDELGLNLASFLNGFREGGK</sequence>
<keyword evidence="4" id="KW-0378">Hydrolase</keyword>
<dbReference type="RefSeq" id="WP_139940436.1">
    <property type="nucleotide sequence ID" value="NZ_JBHSYP010000008.1"/>
</dbReference>